<reference evidence="1 2" key="1">
    <citation type="journal article" date="2013" name="PLoS ONE">
        <title>Lactobacillus paracasei comparative genomics: towards species pan-genome definition and exploitation of diversity.</title>
        <authorList>
            <person name="Smokvina T."/>
            <person name="Wels M."/>
            <person name="Polka J."/>
            <person name="Chervaux C."/>
            <person name="Brisse S."/>
            <person name="Boekhorst J."/>
            <person name="van Hylckama Vlieg J.E."/>
            <person name="Siezen R.J."/>
        </authorList>
    </citation>
    <scope>NUCLEOTIDE SEQUENCE [LARGE SCALE GENOMIC DNA]</scope>
    <source>
        <strain evidence="1 2">Lpp14</strain>
    </source>
</reference>
<evidence type="ECO:0000313" key="1">
    <source>
        <dbReference type="EMBL" id="EPC62140.1"/>
    </source>
</evidence>
<dbReference type="Proteomes" id="UP000014264">
    <property type="component" value="Unassembled WGS sequence"/>
</dbReference>
<proteinExistence type="predicted"/>
<comment type="caution">
    <text evidence="1">The sequence shown here is derived from an EMBL/GenBank/DDBJ whole genome shotgun (WGS) entry which is preliminary data.</text>
</comment>
<organism evidence="1 2">
    <name type="scientific">Lacticaseibacillus paracasei subsp. paracasei Lpp14</name>
    <dbReference type="NCBI Taxonomy" id="1256204"/>
    <lineage>
        <taxon>Bacteria</taxon>
        <taxon>Bacillati</taxon>
        <taxon>Bacillota</taxon>
        <taxon>Bacilli</taxon>
        <taxon>Lactobacillales</taxon>
        <taxon>Lactobacillaceae</taxon>
        <taxon>Lacticaseibacillus</taxon>
    </lineage>
</organism>
<dbReference type="EMBL" id="ANJZ01000219">
    <property type="protein sequence ID" value="EPC62140.1"/>
    <property type="molecule type" value="Genomic_DNA"/>
</dbReference>
<protein>
    <submittedName>
        <fullName evidence="1">Uncharacterized protein</fullName>
    </submittedName>
</protein>
<accession>A0A829GPH0</accession>
<dbReference type="AlphaFoldDB" id="A0A829GPH0"/>
<gene>
    <name evidence="1" type="ORF">Lpp14_09245</name>
</gene>
<name>A0A829GPH0_LACPA</name>
<evidence type="ECO:0000313" key="2">
    <source>
        <dbReference type="Proteomes" id="UP000014264"/>
    </source>
</evidence>
<sequence>MTFKTSPLLVVPVYNYIVRVAKQNFNWYRAFENEFIAKILRKDVSCHKMNSRPCIFYLLLERYPLMQVAIFEDEVVFGGVGQRD</sequence>